<name>A0A8X6RSW8_TRICX</name>
<evidence type="ECO:0000313" key="1">
    <source>
        <dbReference type="EMBL" id="GFX95880.1"/>
    </source>
</evidence>
<sequence length="73" mass="8610">MMKAGWSARRVGRQLGRSDCIVRRYWDQWIREMSFARRPGSGRLDRPVVEKTATSLEMHAYSQLLHRPPSRHS</sequence>
<gene>
    <name evidence="1" type="ORF">TNCV_2084601</name>
</gene>
<evidence type="ECO:0000313" key="2">
    <source>
        <dbReference type="Proteomes" id="UP000887159"/>
    </source>
</evidence>
<comment type="caution">
    <text evidence="1">The sequence shown here is derived from an EMBL/GenBank/DDBJ whole genome shotgun (WGS) entry which is preliminary data.</text>
</comment>
<dbReference type="EMBL" id="BMAU01021189">
    <property type="protein sequence ID" value="GFX95880.1"/>
    <property type="molecule type" value="Genomic_DNA"/>
</dbReference>
<proteinExistence type="predicted"/>
<dbReference type="Proteomes" id="UP000887159">
    <property type="component" value="Unassembled WGS sequence"/>
</dbReference>
<reference evidence="1" key="1">
    <citation type="submission" date="2020-08" db="EMBL/GenBank/DDBJ databases">
        <title>Multicomponent nature underlies the extraordinary mechanical properties of spider dragline silk.</title>
        <authorList>
            <person name="Kono N."/>
            <person name="Nakamura H."/>
            <person name="Mori M."/>
            <person name="Yoshida Y."/>
            <person name="Ohtoshi R."/>
            <person name="Malay A.D."/>
            <person name="Moran D.A.P."/>
            <person name="Tomita M."/>
            <person name="Numata K."/>
            <person name="Arakawa K."/>
        </authorList>
    </citation>
    <scope>NUCLEOTIDE SEQUENCE</scope>
</reference>
<accession>A0A8X6RSW8</accession>
<organism evidence="1 2">
    <name type="scientific">Trichonephila clavipes</name>
    <name type="common">Golden silk orbweaver</name>
    <name type="synonym">Nephila clavipes</name>
    <dbReference type="NCBI Taxonomy" id="2585209"/>
    <lineage>
        <taxon>Eukaryota</taxon>
        <taxon>Metazoa</taxon>
        <taxon>Ecdysozoa</taxon>
        <taxon>Arthropoda</taxon>
        <taxon>Chelicerata</taxon>
        <taxon>Arachnida</taxon>
        <taxon>Araneae</taxon>
        <taxon>Araneomorphae</taxon>
        <taxon>Entelegynae</taxon>
        <taxon>Araneoidea</taxon>
        <taxon>Nephilidae</taxon>
        <taxon>Trichonephila</taxon>
    </lineage>
</organism>
<protein>
    <submittedName>
        <fullName evidence="1">Uncharacterized protein</fullName>
    </submittedName>
</protein>
<keyword evidence="2" id="KW-1185">Reference proteome</keyword>
<dbReference type="AlphaFoldDB" id="A0A8X6RSW8"/>